<protein>
    <recommendedName>
        <fullName evidence="5">HMG box domain-containing protein</fullName>
    </recommendedName>
</protein>
<sequence length="372" mass="41680">MMEYYQTTPLGYHSVDTTFDTNWPIDYANAGCDSPESTYSDYSYTSAPARSPTPPSSRATNTQKRRTSQPSARRQTRKKRPGYIARPPNAFIIFRSDFWAAEKLKPQPVERNNADISRIVGHCWNSMDAAQKKVYYDRAAQLREMHRLKYPEYRLKPAARRPRAQKMKSGVVIEQEEKCRRLASAIIGEAHQLDFSSLSFQCLHEYARSEVNQLSSPDLDASFSTSHLAPRALATQVAAPIPIRPAHPCFNTPETKYQPELFAPDATLQNFTGGATFDSSPFDFAVPAADLTGYPPFPFLDHDFSDIDTRDSIFALDPYSQTTLVDSSLSLDLFQSLSIGGEFDASSYLGHIGSLNESLKAEFQPLEGPGYQ</sequence>
<evidence type="ECO:0000256" key="2">
    <source>
        <dbReference type="ARBA" id="ARBA00023242"/>
    </source>
</evidence>
<dbReference type="Gene3D" id="1.10.30.10">
    <property type="entry name" value="High mobility group box domain"/>
    <property type="match status" value="1"/>
</dbReference>
<dbReference type="PROSITE" id="PS50118">
    <property type="entry name" value="HMG_BOX_2"/>
    <property type="match status" value="1"/>
</dbReference>
<gene>
    <name evidence="6" type="ORF">D9611_011180</name>
</gene>
<dbReference type="EMBL" id="JAACJK010000009">
    <property type="protein sequence ID" value="KAF5339217.1"/>
    <property type="molecule type" value="Genomic_DNA"/>
</dbReference>
<evidence type="ECO:0000259" key="5">
    <source>
        <dbReference type="PROSITE" id="PS50118"/>
    </source>
</evidence>
<feature type="region of interest" description="Disordered" evidence="4">
    <location>
        <begin position="39"/>
        <end position="82"/>
    </location>
</feature>
<comment type="caution">
    <text evidence="6">The sequence shown here is derived from an EMBL/GenBank/DDBJ whole genome shotgun (WGS) entry which is preliminary data.</text>
</comment>
<dbReference type="InterPro" id="IPR009071">
    <property type="entry name" value="HMG_box_dom"/>
</dbReference>
<evidence type="ECO:0000313" key="6">
    <source>
        <dbReference type="EMBL" id="KAF5339217.1"/>
    </source>
</evidence>
<keyword evidence="2 3" id="KW-0539">Nucleus</keyword>
<feature type="domain" description="HMG box" evidence="5">
    <location>
        <begin position="84"/>
        <end position="154"/>
    </location>
</feature>
<dbReference type="Pfam" id="PF00505">
    <property type="entry name" value="HMG_box"/>
    <property type="match status" value="1"/>
</dbReference>
<dbReference type="GO" id="GO:0000978">
    <property type="term" value="F:RNA polymerase II cis-regulatory region sequence-specific DNA binding"/>
    <property type="evidence" value="ECO:0007669"/>
    <property type="project" value="TreeGrafter"/>
</dbReference>
<dbReference type="GO" id="GO:0000981">
    <property type="term" value="F:DNA-binding transcription factor activity, RNA polymerase II-specific"/>
    <property type="evidence" value="ECO:0007669"/>
    <property type="project" value="TreeGrafter"/>
</dbReference>
<dbReference type="AlphaFoldDB" id="A0A8H5CEU0"/>
<organism evidence="6 7">
    <name type="scientific">Ephemerocybe angulata</name>
    <dbReference type="NCBI Taxonomy" id="980116"/>
    <lineage>
        <taxon>Eukaryota</taxon>
        <taxon>Fungi</taxon>
        <taxon>Dikarya</taxon>
        <taxon>Basidiomycota</taxon>
        <taxon>Agaricomycotina</taxon>
        <taxon>Agaricomycetes</taxon>
        <taxon>Agaricomycetidae</taxon>
        <taxon>Agaricales</taxon>
        <taxon>Agaricineae</taxon>
        <taxon>Psathyrellaceae</taxon>
        <taxon>Ephemerocybe</taxon>
    </lineage>
</organism>
<dbReference type="SMART" id="SM00398">
    <property type="entry name" value="HMG"/>
    <property type="match status" value="1"/>
</dbReference>
<dbReference type="SUPFAM" id="SSF47095">
    <property type="entry name" value="HMG-box"/>
    <property type="match status" value="1"/>
</dbReference>
<dbReference type="CDD" id="cd01389">
    <property type="entry name" value="HMG-box_ROX1-like"/>
    <property type="match status" value="1"/>
</dbReference>
<dbReference type="PANTHER" id="PTHR45789:SF2">
    <property type="entry name" value="FI18025P1"/>
    <property type="match status" value="1"/>
</dbReference>
<feature type="DNA-binding region" description="HMG box" evidence="3">
    <location>
        <begin position="84"/>
        <end position="154"/>
    </location>
</feature>
<evidence type="ECO:0000256" key="1">
    <source>
        <dbReference type="ARBA" id="ARBA00023125"/>
    </source>
</evidence>
<keyword evidence="7" id="KW-1185">Reference proteome</keyword>
<feature type="compositionally biased region" description="Low complexity" evidence="4">
    <location>
        <begin position="45"/>
        <end position="60"/>
    </location>
</feature>
<evidence type="ECO:0000313" key="7">
    <source>
        <dbReference type="Proteomes" id="UP000541558"/>
    </source>
</evidence>
<evidence type="ECO:0000256" key="3">
    <source>
        <dbReference type="PROSITE-ProRule" id="PRU00267"/>
    </source>
</evidence>
<dbReference type="InterPro" id="IPR051356">
    <property type="entry name" value="SOX/SOX-like_TF"/>
</dbReference>
<keyword evidence="1 3" id="KW-0238">DNA-binding</keyword>
<evidence type="ECO:0000256" key="4">
    <source>
        <dbReference type="SAM" id="MobiDB-lite"/>
    </source>
</evidence>
<proteinExistence type="predicted"/>
<dbReference type="OrthoDB" id="6247875at2759"/>
<reference evidence="6 7" key="1">
    <citation type="journal article" date="2020" name="ISME J.">
        <title>Uncovering the hidden diversity of litter-decomposition mechanisms in mushroom-forming fungi.</title>
        <authorList>
            <person name="Floudas D."/>
            <person name="Bentzer J."/>
            <person name="Ahren D."/>
            <person name="Johansson T."/>
            <person name="Persson P."/>
            <person name="Tunlid A."/>
        </authorList>
    </citation>
    <scope>NUCLEOTIDE SEQUENCE [LARGE SCALE GENOMIC DNA]</scope>
    <source>
        <strain evidence="6 7">CBS 175.51</strain>
    </source>
</reference>
<dbReference type="PANTHER" id="PTHR45789">
    <property type="entry name" value="FI18025P1"/>
    <property type="match status" value="1"/>
</dbReference>
<dbReference type="Proteomes" id="UP000541558">
    <property type="component" value="Unassembled WGS sequence"/>
</dbReference>
<dbReference type="GO" id="GO:0005634">
    <property type="term" value="C:nucleus"/>
    <property type="evidence" value="ECO:0007669"/>
    <property type="project" value="UniProtKB-UniRule"/>
</dbReference>
<accession>A0A8H5CEU0</accession>
<dbReference type="InterPro" id="IPR036910">
    <property type="entry name" value="HMG_box_dom_sf"/>
</dbReference>
<name>A0A8H5CEU0_9AGAR</name>